<name>A0A2P5I478_DIAHE</name>
<dbReference type="OrthoDB" id="5346581at2759"/>
<evidence type="ECO:0000313" key="2">
    <source>
        <dbReference type="Proteomes" id="UP000094444"/>
    </source>
</evidence>
<reference evidence="1" key="1">
    <citation type="submission" date="2017-09" db="EMBL/GenBank/DDBJ databases">
        <title>Polyketide synthases of a Diaporthe helianthi virulent isolate.</title>
        <authorList>
            <person name="Baroncelli R."/>
        </authorList>
    </citation>
    <scope>NUCLEOTIDE SEQUENCE [LARGE SCALE GENOMIC DNA]</scope>
    <source>
        <strain evidence="1">7/96</strain>
    </source>
</reference>
<evidence type="ECO:0000313" key="1">
    <source>
        <dbReference type="EMBL" id="POS77296.1"/>
    </source>
</evidence>
<dbReference type="AlphaFoldDB" id="A0A2P5I478"/>
<accession>A0A2P5I478</accession>
<keyword evidence="2" id="KW-1185">Reference proteome</keyword>
<organism evidence="1 2">
    <name type="scientific">Diaporthe helianthi</name>
    <dbReference type="NCBI Taxonomy" id="158607"/>
    <lineage>
        <taxon>Eukaryota</taxon>
        <taxon>Fungi</taxon>
        <taxon>Dikarya</taxon>
        <taxon>Ascomycota</taxon>
        <taxon>Pezizomycotina</taxon>
        <taxon>Sordariomycetes</taxon>
        <taxon>Sordariomycetidae</taxon>
        <taxon>Diaporthales</taxon>
        <taxon>Diaporthaceae</taxon>
        <taxon>Diaporthe</taxon>
    </lineage>
</organism>
<sequence>MAGYCTESRIIGGVVLFARTVQSRSQASGEPDAVYLHPDRQEVTYRICLLTDVQKSALVDFLRAKECGKEAPCPLPILPDETNTQRVDPEGPICVTGVFRDTWDRVMPPPEWMGDGVSHCMWDPLDFPTKADHQAASWRWSTRTERW</sequence>
<dbReference type="InParanoid" id="A0A2P5I478"/>
<dbReference type="Proteomes" id="UP000094444">
    <property type="component" value="Unassembled WGS sequence"/>
</dbReference>
<comment type="caution">
    <text evidence="1">The sequence shown here is derived from an EMBL/GenBank/DDBJ whole genome shotgun (WGS) entry which is preliminary data.</text>
</comment>
<proteinExistence type="predicted"/>
<protein>
    <submittedName>
        <fullName evidence="1">Uncharacterized protein</fullName>
    </submittedName>
</protein>
<gene>
    <name evidence="1" type="ORF">DHEL01_v204298</name>
</gene>
<dbReference type="EMBL" id="MAVT02000282">
    <property type="protein sequence ID" value="POS77296.1"/>
    <property type="molecule type" value="Genomic_DNA"/>
</dbReference>